<reference evidence="8" key="2">
    <citation type="submission" date="2020-10" db="UniProtKB">
        <authorList>
            <consortium name="WormBaseParasite"/>
        </authorList>
    </citation>
    <scope>IDENTIFICATION</scope>
</reference>
<dbReference type="InterPro" id="IPR052322">
    <property type="entry name" value="Mito_rRNA_Mtase_NSUN4"/>
</dbReference>
<evidence type="ECO:0000259" key="6">
    <source>
        <dbReference type="PROSITE" id="PS50262"/>
    </source>
</evidence>
<keyword evidence="2 5" id="KW-0812">Transmembrane</keyword>
<feature type="transmembrane region" description="Helical" evidence="5">
    <location>
        <begin position="29"/>
        <end position="48"/>
    </location>
</feature>
<evidence type="ECO:0000256" key="4">
    <source>
        <dbReference type="ARBA" id="ARBA00023136"/>
    </source>
</evidence>
<feature type="transmembrane region" description="Helical" evidence="5">
    <location>
        <begin position="89"/>
        <end position="111"/>
    </location>
</feature>
<keyword evidence="7" id="KW-1185">Reference proteome</keyword>
<comment type="subcellular location">
    <subcellularLocation>
        <location evidence="1">Membrane</location>
    </subcellularLocation>
</comment>
<keyword evidence="4 5" id="KW-0472">Membrane</keyword>
<evidence type="ECO:0000313" key="8">
    <source>
        <dbReference type="WBParaSite" id="Pan_g21778.t1"/>
    </source>
</evidence>
<evidence type="ECO:0000256" key="1">
    <source>
        <dbReference type="ARBA" id="ARBA00004370"/>
    </source>
</evidence>
<dbReference type="InterPro" id="IPR019420">
    <property type="entry name" value="7TM_GPCR_serpentine_rcpt_Srbc"/>
</dbReference>
<dbReference type="Proteomes" id="UP000492821">
    <property type="component" value="Unassembled WGS sequence"/>
</dbReference>
<proteinExistence type="predicted"/>
<feature type="transmembrane region" description="Helical" evidence="5">
    <location>
        <begin position="54"/>
        <end position="77"/>
    </location>
</feature>
<dbReference type="CDD" id="cd00637">
    <property type="entry name" value="7tm_classA_rhodopsin-like"/>
    <property type="match status" value="1"/>
</dbReference>
<feature type="transmembrane region" description="Helical" evidence="5">
    <location>
        <begin position="169"/>
        <end position="194"/>
    </location>
</feature>
<feature type="transmembrane region" description="Helical" evidence="5">
    <location>
        <begin position="297"/>
        <end position="318"/>
    </location>
</feature>
<accession>A0A7E4VJ28</accession>
<reference evidence="7" key="1">
    <citation type="journal article" date="2013" name="Genetics">
        <title>The draft genome and transcriptome of Panagrellus redivivus are shaped by the harsh demands of a free-living lifestyle.</title>
        <authorList>
            <person name="Srinivasan J."/>
            <person name="Dillman A.R."/>
            <person name="Macchietto M.G."/>
            <person name="Heikkinen L."/>
            <person name="Lakso M."/>
            <person name="Fracchia K.M."/>
            <person name="Antoshechkin I."/>
            <person name="Mortazavi A."/>
            <person name="Wong G."/>
            <person name="Sternberg P.W."/>
        </authorList>
    </citation>
    <scope>NUCLEOTIDE SEQUENCE [LARGE SCALE GENOMIC DNA]</scope>
    <source>
        <strain evidence="7">MT8872</strain>
    </source>
</reference>
<evidence type="ECO:0000313" key="7">
    <source>
        <dbReference type="Proteomes" id="UP000492821"/>
    </source>
</evidence>
<dbReference type="InterPro" id="IPR017452">
    <property type="entry name" value="GPCR_Rhodpsn_7TM"/>
</dbReference>
<dbReference type="PANTHER" id="PTHR46955:SF3">
    <property type="entry name" value="G_PROTEIN_RECEP_F1_2 DOMAIN-CONTAINING PROTEIN"/>
    <property type="match status" value="1"/>
</dbReference>
<name>A0A7E4VJ28_PANRE</name>
<organism evidence="7 8">
    <name type="scientific">Panagrellus redivivus</name>
    <name type="common">Microworm</name>
    <dbReference type="NCBI Taxonomy" id="6233"/>
    <lineage>
        <taxon>Eukaryota</taxon>
        <taxon>Metazoa</taxon>
        <taxon>Ecdysozoa</taxon>
        <taxon>Nematoda</taxon>
        <taxon>Chromadorea</taxon>
        <taxon>Rhabditida</taxon>
        <taxon>Tylenchina</taxon>
        <taxon>Panagrolaimomorpha</taxon>
        <taxon>Panagrolaimoidea</taxon>
        <taxon>Panagrolaimidae</taxon>
        <taxon>Panagrellus</taxon>
    </lineage>
</organism>
<feature type="transmembrane region" description="Helical" evidence="5">
    <location>
        <begin position="214"/>
        <end position="236"/>
    </location>
</feature>
<evidence type="ECO:0000256" key="3">
    <source>
        <dbReference type="ARBA" id="ARBA00022989"/>
    </source>
</evidence>
<dbReference type="AlphaFoldDB" id="A0A7E4VJ28"/>
<protein>
    <submittedName>
        <fullName evidence="8">G_PROTEIN_RECEP_F1_2 domain-containing protein</fullName>
    </submittedName>
</protein>
<evidence type="ECO:0000256" key="5">
    <source>
        <dbReference type="SAM" id="Phobius"/>
    </source>
</evidence>
<dbReference type="Pfam" id="PF10316">
    <property type="entry name" value="7TM_GPCR_Srbc"/>
    <property type="match status" value="1"/>
</dbReference>
<feature type="domain" description="G-protein coupled receptors family 1 profile" evidence="6">
    <location>
        <begin position="66"/>
        <end position="285"/>
    </location>
</feature>
<feature type="transmembrane region" description="Helical" evidence="5">
    <location>
        <begin position="353"/>
        <end position="376"/>
    </location>
</feature>
<dbReference type="PANTHER" id="PTHR46955">
    <property type="entry name" value="PROTEIN CBG01349-RELATED"/>
    <property type="match status" value="1"/>
</dbReference>
<dbReference type="WBParaSite" id="Pan_g21778.t1">
    <property type="protein sequence ID" value="Pan_g21778.t1"/>
    <property type="gene ID" value="Pan_g21778"/>
</dbReference>
<dbReference type="SUPFAM" id="SSF81321">
    <property type="entry name" value="Family A G protein-coupled receptor-like"/>
    <property type="match status" value="1"/>
</dbReference>
<evidence type="ECO:0000256" key="2">
    <source>
        <dbReference type="ARBA" id="ARBA00022692"/>
    </source>
</evidence>
<feature type="transmembrane region" description="Helical" evidence="5">
    <location>
        <begin position="131"/>
        <end position="149"/>
    </location>
</feature>
<dbReference type="PROSITE" id="PS50262">
    <property type="entry name" value="G_PROTEIN_RECEP_F1_2"/>
    <property type="match status" value="1"/>
</dbReference>
<dbReference type="Gene3D" id="1.20.1070.10">
    <property type="entry name" value="Rhodopsin 7-helix transmembrane proteins"/>
    <property type="match status" value="1"/>
</dbReference>
<sequence>MVVLTKQHQHYQLKTKNVQLIRTQQHNYLLLNLLYEIFKAPMSLPAYYYLSIDYLILTLQALSIFGNGFIICLFVLFKRLRRNISLRLLWLLCCTDWVFAVSALPYIIYYITHWDPNVFDYSPRMIITSGSPLIIQFKVNLVVTIAIAVDRLQAMRMPVYYREKRQMLYVWMTLLVGLLTGAIDTAIMFLTTFFDRHVYNCAAIGCFQNAEFRAYWGISNMFLNSIALLLTIWFAYELNGFKNKNPVRLNVREQKTLAQANRLSFGILLISMVFMLIPSVFVGIVDLTRMDVFKKVGPFYIVGLLFSGVSNSVIYITLHVELRKAASAICRGILQTESSSTVHPAAKKKIIHFLCNFLLMVGLSGLLVPLSALTWMPMVVEGCFGAAQSQMAQLKAQLGGDIEIDLSTLNPLIKYPSLLGQFKISYPCDLNCKSFDGLGTPICRWRNEWTTCSMMGDELDWIRARNSWGRDEGQTIFGTEETASHCYILVGSQQKLPDTSAALLVSDPVQCQEGDGTLKFRFWTSPKTEIRVCTRKPGMGKYYDWCSCPITKGDPGPIAVVIPGSIMTTFEIVIEASHFSFDAFGVQGGIVIIDDITYDAPAVYNCRYIPHVDPPIPIAVDTCKTLYCTFDDGRCLDRIHGSGWRVSKEPTGNMHTGIRTVHDESFAYSKGVGTKTLRFGKFVMARDGLLEFCYYIATRDVFLKVYSKRAEFQRSMMFQSEGINLRPHYWICRQMVLHAGAYESLEFIAEDVPNGYAYIGLDGIRLLDPQNYQDMCTEQLNPNPNPAFIPYPIDQPETIASPFTNSTSPTNDIFSEVSEGEADPIAIGVDDALPLELDNNGNTLESFDSFHHRRRVEGRPIIKINKLKIEKKGYQVRKHNQTDNFVGLKELPKRRDRP</sequence>
<keyword evidence="3 5" id="KW-1133">Transmembrane helix</keyword>
<feature type="transmembrane region" description="Helical" evidence="5">
    <location>
        <begin position="263"/>
        <end position="285"/>
    </location>
</feature>
<dbReference type="GO" id="GO:0016020">
    <property type="term" value="C:membrane"/>
    <property type="evidence" value="ECO:0007669"/>
    <property type="project" value="UniProtKB-SubCell"/>
</dbReference>